<accession>A0A544U8A8</accession>
<proteinExistence type="predicted"/>
<dbReference type="RefSeq" id="WP_142510707.1">
    <property type="nucleotide sequence ID" value="NZ_SADV01000031.1"/>
</dbReference>
<organism evidence="1 2">
    <name type="scientific">Lysinibacillus sphaericus</name>
    <name type="common">Bacillus sphaericus</name>
    <dbReference type="NCBI Taxonomy" id="1421"/>
    <lineage>
        <taxon>Bacteria</taxon>
        <taxon>Bacillati</taxon>
        <taxon>Bacillota</taxon>
        <taxon>Bacilli</taxon>
        <taxon>Bacillales</taxon>
        <taxon>Bacillaceae</taxon>
        <taxon>Lysinibacillus</taxon>
    </lineage>
</organism>
<reference evidence="1 2" key="1">
    <citation type="submission" date="2018-03" db="EMBL/GenBank/DDBJ databases">
        <title>Aerobic endospore-forming bacteria genome sequencing and assembly.</title>
        <authorList>
            <person name="Cavalcante D.A."/>
            <person name="Driks A."/>
            <person name="Putonti C."/>
            <person name="De-Souza M.T."/>
        </authorList>
    </citation>
    <scope>NUCLEOTIDE SEQUENCE [LARGE SCALE GENOMIC DNA]</scope>
    <source>
        <strain evidence="1 2">SDF0037</strain>
    </source>
</reference>
<dbReference type="EMBL" id="SADV01000031">
    <property type="protein sequence ID" value="TQR28336.1"/>
    <property type="molecule type" value="Genomic_DNA"/>
</dbReference>
<gene>
    <name evidence="1" type="ORF">C7Y47_22100</name>
</gene>
<evidence type="ECO:0000313" key="2">
    <source>
        <dbReference type="Proteomes" id="UP000317944"/>
    </source>
</evidence>
<name>A0A544U8A8_LYSSH</name>
<comment type="caution">
    <text evidence="1">The sequence shown here is derived from an EMBL/GenBank/DDBJ whole genome shotgun (WGS) entry which is preliminary data.</text>
</comment>
<sequence length="77" mass="8814">MDDLKLKVKELLDLKYEHIEDIITITSKQRDNFSKQLEERLANGEGNDGNLYLEGIIEGMEGVINSLKKYVSEGKQD</sequence>
<dbReference type="AlphaFoldDB" id="A0A544U8A8"/>
<dbReference type="Proteomes" id="UP000317944">
    <property type="component" value="Unassembled WGS sequence"/>
</dbReference>
<protein>
    <submittedName>
        <fullName evidence="1">Uncharacterized protein</fullName>
    </submittedName>
</protein>
<evidence type="ECO:0000313" key="1">
    <source>
        <dbReference type="EMBL" id="TQR28336.1"/>
    </source>
</evidence>